<comment type="caution">
    <text evidence="1">The sequence shown here is derived from an EMBL/GenBank/DDBJ whole genome shotgun (WGS) entry which is preliminary data.</text>
</comment>
<dbReference type="InterPro" id="IPR059063">
    <property type="entry name" value="SocB"/>
</dbReference>
<dbReference type="RefSeq" id="WP_211863243.1">
    <property type="nucleotide sequence ID" value="NZ_JAAEDM010000051.1"/>
</dbReference>
<gene>
    <name evidence="1" type="ORF">GXW76_16735</name>
</gene>
<dbReference type="Pfam" id="PF26318">
    <property type="entry name" value="SocB"/>
    <property type="match status" value="1"/>
</dbReference>
<proteinExistence type="predicted"/>
<reference evidence="1" key="1">
    <citation type="submission" date="2020-01" db="EMBL/GenBank/DDBJ databases">
        <authorList>
            <person name="Rat A."/>
        </authorList>
    </citation>
    <scope>NUCLEOTIDE SEQUENCE</scope>
    <source>
        <strain evidence="1">LMG 31231</strain>
    </source>
</reference>
<dbReference type="AlphaFoldDB" id="A0A9X9X099"/>
<name>A0A9X9X099_9PROT</name>
<accession>A0A9X9X099</accession>
<evidence type="ECO:0000313" key="1">
    <source>
        <dbReference type="EMBL" id="MBR0672828.1"/>
    </source>
</evidence>
<organism evidence="1 2">
    <name type="scientific">Neoroseomonas soli</name>
    <dbReference type="NCBI Taxonomy" id="1081025"/>
    <lineage>
        <taxon>Bacteria</taxon>
        <taxon>Pseudomonadati</taxon>
        <taxon>Pseudomonadota</taxon>
        <taxon>Alphaproteobacteria</taxon>
        <taxon>Acetobacterales</taxon>
        <taxon>Acetobacteraceae</taxon>
        <taxon>Neoroseomonas</taxon>
    </lineage>
</organism>
<protein>
    <submittedName>
        <fullName evidence="1">Uncharacterized protein</fullName>
    </submittedName>
</protein>
<sequence length="229" mass="25529">MTNLAEAVAVSGAERERVLQSFVRGAGPGTYTPTRRVLRRLYGSHGAEDGAYSPLIEHLPPEPWDKIEPDLRADCQPDHEAANLEVARLLYDHARTAGYVATHFDAPNLRTGRSIVPIPMNMFLALGDRLIFQFPHLRRSPLTANQEDVMATIIAMTCIMGDFEPADVEIVSFPPEAARAKGKREGSSAARPPRITRLTTIDRKRWIPRTKLQPEIDDVYAILHKLASE</sequence>
<dbReference type="EMBL" id="JAAEDM010000051">
    <property type="protein sequence ID" value="MBR0672828.1"/>
    <property type="molecule type" value="Genomic_DNA"/>
</dbReference>
<reference evidence="1" key="2">
    <citation type="journal article" date="2021" name="Syst. Appl. Microbiol.">
        <title>Roseomonas hellenica sp. nov., isolated from roots of wild-growing Alkanna tinctoria.</title>
        <authorList>
            <person name="Rat A."/>
            <person name="Naranjo H.D."/>
            <person name="Lebbe L."/>
            <person name="Cnockaert M."/>
            <person name="Krigas N."/>
            <person name="Grigoriadou K."/>
            <person name="Maloupa E."/>
            <person name="Willems A."/>
        </authorList>
    </citation>
    <scope>NUCLEOTIDE SEQUENCE</scope>
    <source>
        <strain evidence="1">LMG 31231</strain>
    </source>
</reference>
<keyword evidence="2" id="KW-1185">Reference proteome</keyword>
<evidence type="ECO:0000313" key="2">
    <source>
        <dbReference type="Proteomes" id="UP001138751"/>
    </source>
</evidence>
<dbReference type="Proteomes" id="UP001138751">
    <property type="component" value="Unassembled WGS sequence"/>
</dbReference>